<dbReference type="RefSeq" id="WP_062541774.1">
    <property type="nucleotide sequence ID" value="NZ_BBUN01000603.1"/>
</dbReference>
<evidence type="ECO:0000256" key="7">
    <source>
        <dbReference type="RuleBase" id="RU004168"/>
    </source>
</evidence>
<evidence type="ECO:0000256" key="2">
    <source>
        <dbReference type="ARBA" id="ARBA00012150"/>
    </source>
</evidence>
<evidence type="ECO:0000313" key="9">
    <source>
        <dbReference type="EMBL" id="ORV18233.1"/>
    </source>
</evidence>
<gene>
    <name evidence="9" type="ORF">AWB95_05525</name>
    <name evidence="10" type="ORF">CQY23_16655</name>
</gene>
<dbReference type="Proteomes" id="UP000230971">
    <property type="component" value="Unassembled WGS sequence"/>
</dbReference>
<dbReference type="GO" id="GO:0003998">
    <property type="term" value="F:acylphosphatase activity"/>
    <property type="evidence" value="ECO:0007669"/>
    <property type="project" value="UniProtKB-EC"/>
</dbReference>
<feature type="active site" evidence="5">
    <location>
        <position position="22"/>
    </location>
</feature>
<dbReference type="EC" id="3.6.1.7" evidence="2 5"/>
<proteinExistence type="inferred from homology"/>
<dbReference type="STRING" id="28045.AWB95_05525"/>
<organism evidence="9 11">
    <name type="scientific">Mycobacterium celatum</name>
    <dbReference type="NCBI Taxonomy" id="28045"/>
    <lineage>
        <taxon>Bacteria</taxon>
        <taxon>Bacillati</taxon>
        <taxon>Actinomycetota</taxon>
        <taxon>Actinomycetes</taxon>
        <taxon>Mycobacteriales</taxon>
        <taxon>Mycobacteriaceae</taxon>
        <taxon>Mycobacterium</taxon>
    </lineage>
</organism>
<dbReference type="PANTHER" id="PTHR47268:SF4">
    <property type="entry name" value="ACYLPHOSPHATASE"/>
    <property type="match status" value="1"/>
</dbReference>
<sequence>MSDPDVRLTAWVRGRVQGVGFRWWTRSRALELGLTGYVANRVDGRVLVVAQGPRDACEQLLRLLEGGGTPGRVDKVVADWSQDPDDLKDFEGFSAR</sequence>
<dbReference type="NCBIfam" id="NF010997">
    <property type="entry name" value="PRK14422.1"/>
    <property type="match status" value="1"/>
</dbReference>
<dbReference type="InterPro" id="IPR001792">
    <property type="entry name" value="Acylphosphatase-like_dom"/>
</dbReference>
<evidence type="ECO:0000256" key="1">
    <source>
        <dbReference type="ARBA" id="ARBA00005614"/>
    </source>
</evidence>
<comment type="caution">
    <text evidence="9">The sequence shown here is derived from an EMBL/GenBank/DDBJ whole genome shotgun (WGS) entry which is preliminary data.</text>
</comment>
<keyword evidence="11" id="KW-1185">Reference proteome</keyword>
<accession>A0A1X1RVA5</accession>
<name>A0A1X1RVA5_MYCCE</name>
<comment type="similarity">
    <text evidence="1 7">Belongs to the acylphosphatase family.</text>
</comment>
<dbReference type="EMBL" id="LQOM01000016">
    <property type="protein sequence ID" value="ORV18233.1"/>
    <property type="molecule type" value="Genomic_DNA"/>
</dbReference>
<evidence type="ECO:0000256" key="6">
    <source>
        <dbReference type="RuleBase" id="RU000553"/>
    </source>
</evidence>
<dbReference type="Pfam" id="PF00708">
    <property type="entry name" value="Acylphosphatase"/>
    <property type="match status" value="1"/>
</dbReference>
<evidence type="ECO:0000313" key="12">
    <source>
        <dbReference type="Proteomes" id="UP000230971"/>
    </source>
</evidence>
<feature type="domain" description="Acylphosphatase-like" evidence="8">
    <location>
        <begin position="7"/>
        <end position="96"/>
    </location>
</feature>
<evidence type="ECO:0000256" key="5">
    <source>
        <dbReference type="PROSITE-ProRule" id="PRU00520"/>
    </source>
</evidence>
<evidence type="ECO:0000259" key="8">
    <source>
        <dbReference type="PROSITE" id="PS51160"/>
    </source>
</evidence>
<dbReference type="Gene3D" id="3.30.70.100">
    <property type="match status" value="1"/>
</dbReference>
<dbReference type="OrthoDB" id="3182027at2"/>
<dbReference type="EMBL" id="PDKV01000022">
    <property type="protein sequence ID" value="PIB77893.1"/>
    <property type="molecule type" value="Genomic_DNA"/>
</dbReference>
<dbReference type="SUPFAM" id="SSF54975">
    <property type="entry name" value="Acylphosphatase/BLUF domain-like"/>
    <property type="match status" value="1"/>
</dbReference>
<dbReference type="InterPro" id="IPR036046">
    <property type="entry name" value="Acylphosphatase-like_dom_sf"/>
</dbReference>
<dbReference type="PROSITE" id="PS51160">
    <property type="entry name" value="ACYLPHOSPHATASE_3"/>
    <property type="match status" value="1"/>
</dbReference>
<evidence type="ECO:0000256" key="3">
    <source>
        <dbReference type="ARBA" id="ARBA00015991"/>
    </source>
</evidence>
<evidence type="ECO:0000313" key="10">
    <source>
        <dbReference type="EMBL" id="PIB77893.1"/>
    </source>
</evidence>
<evidence type="ECO:0000256" key="4">
    <source>
        <dbReference type="ARBA" id="ARBA00047645"/>
    </source>
</evidence>
<dbReference type="InterPro" id="IPR020456">
    <property type="entry name" value="Acylphosphatase"/>
</dbReference>
<comment type="catalytic activity">
    <reaction evidence="4 5 6">
        <text>an acyl phosphate + H2O = a carboxylate + phosphate + H(+)</text>
        <dbReference type="Rhea" id="RHEA:14965"/>
        <dbReference type="ChEBI" id="CHEBI:15377"/>
        <dbReference type="ChEBI" id="CHEBI:15378"/>
        <dbReference type="ChEBI" id="CHEBI:29067"/>
        <dbReference type="ChEBI" id="CHEBI:43474"/>
        <dbReference type="ChEBI" id="CHEBI:59918"/>
        <dbReference type="EC" id="3.6.1.7"/>
    </reaction>
</comment>
<feature type="active site" evidence="5">
    <location>
        <position position="40"/>
    </location>
</feature>
<dbReference type="PANTHER" id="PTHR47268">
    <property type="entry name" value="ACYLPHOSPHATASE"/>
    <property type="match status" value="1"/>
</dbReference>
<dbReference type="AlphaFoldDB" id="A0A1X1RVA5"/>
<reference evidence="9 11" key="1">
    <citation type="submission" date="2016-01" db="EMBL/GenBank/DDBJ databases">
        <title>The new phylogeny of the genus Mycobacterium.</title>
        <authorList>
            <person name="Tarcisio F."/>
            <person name="Conor M."/>
            <person name="Antonella G."/>
            <person name="Elisabetta G."/>
            <person name="Giulia F.S."/>
            <person name="Sara T."/>
            <person name="Anna F."/>
            <person name="Clotilde B."/>
            <person name="Roberto B."/>
            <person name="Veronica D.S."/>
            <person name="Fabio R."/>
            <person name="Monica P."/>
            <person name="Olivier J."/>
            <person name="Enrico T."/>
            <person name="Nicola S."/>
        </authorList>
    </citation>
    <scope>NUCLEOTIDE SEQUENCE [LARGE SCALE GENOMIC DNA]</scope>
    <source>
        <strain evidence="9 11">DSM 44243</strain>
    </source>
</reference>
<dbReference type="Proteomes" id="UP000193907">
    <property type="component" value="Unassembled WGS sequence"/>
</dbReference>
<dbReference type="InterPro" id="IPR017968">
    <property type="entry name" value="Acylphosphatase_CS"/>
</dbReference>
<keyword evidence="5 6" id="KW-0378">Hydrolase</keyword>
<reference evidence="10 12" key="2">
    <citation type="journal article" date="2017" name="Infect. Genet. Evol.">
        <title>The new phylogeny of the genus Mycobacterium: The old and the news.</title>
        <authorList>
            <person name="Tortoli E."/>
            <person name="Fedrizzi T."/>
            <person name="Meehan C.J."/>
            <person name="Trovato A."/>
            <person name="Grottola A."/>
            <person name="Giacobazzi E."/>
            <person name="Serpini G.F."/>
            <person name="Tagliazucchi S."/>
            <person name="Fabio A."/>
            <person name="Bettua C."/>
            <person name="Bertorelli R."/>
            <person name="Frascaro F."/>
            <person name="De Sanctis V."/>
            <person name="Pecorari M."/>
            <person name="Jousson O."/>
            <person name="Segata N."/>
            <person name="Cirillo D.M."/>
        </authorList>
    </citation>
    <scope>NUCLEOTIDE SEQUENCE [LARGE SCALE GENOMIC DNA]</scope>
    <source>
        <strain evidence="10 12">NCTC 12882</strain>
    </source>
</reference>
<dbReference type="PROSITE" id="PS00150">
    <property type="entry name" value="ACYLPHOSPHATASE_1"/>
    <property type="match status" value="1"/>
</dbReference>
<protein>
    <recommendedName>
        <fullName evidence="3 5">Acylphosphatase</fullName>
        <ecNumber evidence="2 5">3.6.1.7</ecNumber>
    </recommendedName>
</protein>
<evidence type="ECO:0000313" key="11">
    <source>
        <dbReference type="Proteomes" id="UP000193907"/>
    </source>
</evidence>
<dbReference type="PROSITE" id="PS00151">
    <property type="entry name" value="ACYLPHOSPHATASE_2"/>
    <property type="match status" value="1"/>
</dbReference>